<dbReference type="Pfam" id="PF00801">
    <property type="entry name" value="PKD"/>
    <property type="match status" value="1"/>
</dbReference>
<dbReference type="GO" id="GO:0005886">
    <property type="term" value="C:plasma membrane"/>
    <property type="evidence" value="ECO:0007669"/>
    <property type="project" value="TreeGrafter"/>
</dbReference>
<feature type="domain" description="PKD" evidence="6">
    <location>
        <begin position="3183"/>
        <end position="3230"/>
    </location>
</feature>
<protein>
    <submittedName>
        <fullName evidence="7">PKD repeat-containing protein</fullName>
    </submittedName>
</protein>
<feature type="domain" description="PKD" evidence="6">
    <location>
        <begin position="382"/>
        <end position="426"/>
    </location>
</feature>
<dbReference type="Pfam" id="PF18911">
    <property type="entry name" value="PKD_4"/>
    <property type="match status" value="5"/>
</dbReference>
<dbReference type="SUPFAM" id="SSF49299">
    <property type="entry name" value="PKD domain"/>
    <property type="match status" value="13"/>
</dbReference>
<evidence type="ECO:0000313" key="7">
    <source>
        <dbReference type="EMBL" id="SDJ80020.1"/>
    </source>
</evidence>
<proteinExistence type="predicted"/>
<keyword evidence="4" id="KW-1133">Transmembrane helix</keyword>
<evidence type="ECO:0000256" key="1">
    <source>
        <dbReference type="ARBA" id="ARBA00004141"/>
    </source>
</evidence>
<dbReference type="PROSITE" id="PS50093">
    <property type="entry name" value="PKD"/>
    <property type="match status" value="8"/>
</dbReference>
<keyword evidence="3" id="KW-0677">Repeat</keyword>
<dbReference type="CDD" id="cd00146">
    <property type="entry name" value="PKD"/>
    <property type="match status" value="9"/>
</dbReference>
<dbReference type="GO" id="GO:0005261">
    <property type="term" value="F:monoatomic cation channel activity"/>
    <property type="evidence" value="ECO:0007669"/>
    <property type="project" value="TreeGrafter"/>
</dbReference>
<dbReference type="InterPro" id="IPR035986">
    <property type="entry name" value="PKD_dom_sf"/>
</dbReference>
<feature type="domain" description="PKD" evidence="6">
    <location>
        <begin position="1149"/>
        <end position="1203"/>
    </location>
</feature>
<dbReference type="OrthoDB" id="9765926at2"/>
<dbReference type="EMBL" id="FNFO01000001">
    <property type="protein sequence ID" value="SDJ80020.1"/>
    <property type="molecule type" value="Genomic_DNA"/>
</dbReference>
<sequence length="3345" mass="370461">MDKRFTESKRLGLVVLLFLLSAAGRVWGQCTIQDPNTNAATTNPSVRYNCLTSSGSPNYSHSIRFTSSVSGVLINWGDGTAPTPFSGTIASHTYTTEGIFTYTITGCSGITRGMIVNAVPPADIPDPVSITSPAGTIDNKRCVPEDLVFRIQPQDPDWRTNAFAQYEINWGDGTTQMVDIRSFRLDANGLGAVYVPEPIPHTYLPDQAGCSLMVNITYRNACGRNPSTPGRYAFGEYYFLDRDSAMVTPNPVILCDLNDVTLTATPLFNCLDSTNRYIRWEAIEDITPGCGPFSAFVPNPASPDPNIRDGFRPYDANRVITIPRSCFRDIVSADSTYMVRMTIRNQCGDDAVDVPIRVVAPYQPVFSAVDNTCPGAPMTFTNSTPDPYGVQTYEWNWGDGSAVQRSGSSSVNHTYTSGGEYWVKLTTLVQTSYGPQCSKIDSIRVRVRETVGPRVVIDPKEACGSLTTTLTNVSTFAAGASWTNWELGGNTNYNGTKTFLPSPGTYTSGSTGQRVIVTDPNPADSSVTIFYPDWGRYSARVQAQSGSCPPTWSDYERVYIYPVPKVNWKISDTVLCLGNYLTIRDSSRVDIRSYTNERGLGNDAHRIDWHLDFGDGSAAKTGKVYSSWNNADTADYYSPSKSNRITQYLFADTGTYWVKYRVWTEHCEAEDSIRIRVIDNAKPKIQVVQSGCSDALVTFVNQTDTVPNTVYEWIIRRGTTPWDTIRTTSYAPFDHLLPYYGVQATAQYRIRLRTITGTPASGYCYAETADKTIQVRPSPVARIDVRPNEGCGDTLVLGGSSFQNASQFMPANSTYKWTFGNGNSYVGGEFDPLPSQQYVNTSDSVRYFPVELEITTPAGCVFRASDQVRVNPSANLSVQVPDTVCAGQSVTLTAEGNLLRESSLVWIIRGASSTVVTGRKTVNYTFTNGGLFPVPVQIDLSGSNATSCSGTTTRQVIVLPSMNVNLTAQPFSACAGTPVAFAAQFTPGGPDSTMYGALTYTWNFGDGSPVVSNDQAVMYHAFENVTAAPVTRTVTVTVQGGYGCGTTVSTPVVVQPAVVAAFAPDQTEGCSPLRVNFTNLASGGTVSWWERVLPGGARVSLTPGPGGNLTRTFSNTDLNNALSYEIMQVVSNGSCADTLRDTITVYPYPQANFTYTSGASCSPVTIEFDPATSQGGRRYYWDFGDGTPVETRSSNVPVTHTFTNLVATPQNFTVTLRVENDAPWRCSDVETQVITVRPTVIAAFDMDQDVSCSPLAVQFGNRSSAAASRFLWERRQISPSLSPWEFLSTQANPNTTFESRSETDTTWYVIRLLAQDSDGICEAEAFDTVAVLPKPSVVFTASPAEECANVNLELDNTGTTGGTHFAYYRRFVHADSTWRLFHQATTTTSNVIEVFENYTLNTQFYDIKLVVTNGNICRDSLTRRITVKPYVQAGFTMDVTTGCTPLQVTLTNTSTTSAKAFYWDFGDGTTRSTGSRAPFIHTFSNFFSDRDTVYTVQLVAGDNTTGCFDTLRLPVRIYPQPRARIVANNPPSCSPATFEFDPSGSVGGDVIDWSIDGWTLTTTSRSKVTRPLRNTSNAPREVWAYLTVRTTSGCQSVDSVKVTIQPEVTASFTAPQDTTCTPRQVQFTNTSTGPYDQSSWQFMHPQEGLITSTAQHPLVTFNNTTDGFIAIPVRLVVSRSLSPQCPSEPYLDTIYVAPKPRARFVASDPGCGSTEVTFTYQDKAPGANGETYQWYIGTTLVATRTAANAGASYKYPFNNTTSGLQNYIVRLVTTNRWGCDREFRDTIQVQPQVTARFDSVPDGCGEYTVTFVNRSVNARNFVWDFDDNTTSTDRNPTHTFPGEGVYTVKLTAWYMSDSTDDVCVKEYTQVIRVAPKPKADPKATPVTCSPQTFTFSYGALQTAGVTRTWKLHNGERVTANDNASFTRSYVNTTAVPQVVREWLVVRSAAGCLDSAYVDITINPNVEAGFTYEADGCSPRNITFSNQSAVSANRFKWTILPGLGNPQVIQTNSAAPFTRPFQNDGDTTMRVKVWLEAWNADNDTCRSTFFEEVKIYPNPKADFTVGPIQCSPATVSFDYTNTHPENGEWYVWDFGDTTITVDSNDAKQQVFHTFVNDTDTVKTFTVTLTTQNRWSCPRVVTKTIKVQPVVTLAIEPVIDACEPYKVTFVNNSSKSARYFEWHFNDEDHGVSAQKSPSYTFRASRDTTYQVVVKAWHMVDINADSCVQVDTIPVRVLARPEVLVNEIPEDCSGSAFEFSYNQLTYVDSLVWVFHTGDTLRTRSTAPFKRVFHNDSIAPKTYTEYLYVRSAQGCWDTTSVTVKVKPYVRGGFMLSTRQGCGNLSVIFQDTSNLAATNREWRIENNGELTVRSDKFFQIPFTNESDVVRKIPVQLRVWNNWDFSQACATTVYDTITIYPQPKARFAPELPNCNASPYRVVLRYEEIVPGQEVYHWDFGDGTTLIDTLKDGRDSLVHTFTTTTEQVFEVRMRVVNTWGCTDSSRVPITVKPGALAAFQAIIENECAPAGVKFRNQSQNASYFRWDFGDGNTKSGSASEDFVHEYDVAGTYTVTLTAWYDNLTTGNSKLKSCPSTVTRTVVIHQKPIPFINVAETQGCNPFTVKFKNGTLMPEEPMMYIWEWGDNSSSDTTYALTDSLFHTFNNQTDLSRDYVVTLRAIGPTCDSVARQTIRVLPGAEAEISALNTVGCGPLTSTFMVQSPTPQVTYATYKWNSSDPTFPRVEFKIATSSNRQLTHTFRNDGTTVIRHWVSFSVEQAGVNSCNPPSDTIWVTVYPRPQATLKVTQPECQGNPAIVEFQRENLVNVDSVYYVIANPSGTLDTIRTEQDTIWTKSFENLGEKTQFYTIRMVSISEHGCEIVGPLQPFQIHPAFQAAMAPVAGGCSPLEFEVENLSTNPGGLYEWILEGSELAENIWTGKTSEKPKVKYEYYGPTDKTFEIILVAHSQTGCTDTTRQTVTVYGTPQPDFSLAPSPLQLPDRTITVQNLTEYQDQWHYTWIMGNGDTLDIDSATFAYTYANIDTNYTDSLFTVTLLARGKGAYACEQRISKTLVIRPVPPVAEFEAEAEGCAPVTAIFKNKSKWGHTYTWSFGDGSTVVTTSLEDIKHDYYIPGTYSVRLRVTGPGGETMAIKQDIITVYRMPRVTFETFPNPPEVRIPNEPLNFITYIDFEDPNEGYEFFWDFGDGLTSTQRNPEHFYQEEGEYVVSVTVKTKNGCSVTYVDSAGAKAIIGGEIVIPNAFSPNSGGPTRERVDLLYGQRDNDIFYPKVVGAREIYMQVYNRWGELIFESNELGYGWDGYYKGVLSKQDVYVYRIEVKFADGRRETFVGDVTLVR</sequence>
<dbReference type="STRING" id="1075417.SAMN05421823_101142"/>
<feature type="domain" description="PKD" evidence="6">
    <location>
        <begin position="1431"/>
        <end position="1483"/>
    </location>
</feature>
<dbReference type="PANTHER" id="PTHR46730">
    <property type="entry name" value="POLYCYSTIN-1"/>
    <property type="match status" value="1"/>
</dbReference>
<dbReference type="Gene3D" id="2.60.40.10">
    <property type="entry name" value="Immunoglobulins"/>
    <property type="match status" value="16"/>
</dbReference>
<keyword evidence="8" id="KW-1185">Reference proteome</keyword>
<reference evidence="7 8" key="1">
    <citation type="submission" date="2016-10" db="EMBL/GenBank/DDBJ databases">
        <authorList>
            <person name="de Groot N.N."/>
        </authorList>
    </citation>
    <scope>NUCLEOTIDE SEQUENCE [LARGE SCALE GENOMIC DNA]</scope>
    <source>
        <strain evidence="7 8">DSM 25186</strain>
    </source>
</reference>
<evidence type="ECO:0000256" key="5">
    <source>
        <dbReference type="ARBA" id="ARBA00023136"/>
    </source>
</evidence>
<dbReference type="SMART" id="SM00089">
    <property type="entry name" value="PKD"/>
    <property type="match status" value="13"/>
</dbReference>
<accession>A0A1G8WQY4</accession>
<dbReference type="Pfam" id="PF13585">
    <property type="entry name" value="CHU_C"/>
    <property type="match status" value="1"/>
</dbReference>
<feature type="domain" description="PKD" evidence="6">
    <location>
        <begin position="3097"/>
        <end position="3139"/>
    </location>
</feature>
<feature type="domain" description="PKD" evidence="6">
    <location>
        <begin position="999"/>
        <end position="1061"/>
    </location>
</feature>
<feature type="domain" description="PKD" evidence="6">
    <location>
        <begin position="1821"/>
        <end position="1852"/>
    </location>
</feature>
<dbReference type="GO" id="GO:0006816">
    <property type="term" value="P:calcium ion transport"/>
    <property type="evidence" value="ECO:0007669"/>
    <property type="project" value="TreeGrafter"/>
</dbReference>
<keyword evidence="2" id="KW-0812">Transmembrane</keyword>
<feature type="domain" description="PKD" evidence="6">
    <location>
        <begin position="2537"/>
        <end position="2571"/>
    </location>
</feature>
<evidence type="ECO:0000256" key="2">
    <source>
        <dbReference type="ARBA" id="ARBA00022692"/>
    </source>
</evidence>
<name>A0A1G8WQY4_9BACT</name>
<dbReference type="PANTHER" id="PTHR46730:SF4">
    <property type="entry name" value="POLYCYSTIC KIDNEY DISEASE PROTEIN 1-LIKE 1"/>
    <property type="match status" value="1"/>
</dbReference>
<comment type="subcellular location">
    <subcellularLocation>
        <location evidence="1">Membrane</location>
        <topology evidence="1">Multi-pass membrane protein</topology>
    </subcellularLocation>
</comment>
<evidence type="ECO:0000259" key="6">
    <source>
        <dbReference type="PROSITE" id="PS50093"/>
    </source>
</evidence>
<dbReference type="InterPro" id="IPR000601">
    <property type="entry name" value="PKD_dom"/>
</dbReference>
<organism evidence="7 8">
    <name type="scientific">Catalinimonas alkaloidigena</name>
    <dbReference type="NCBI Taxonomy" id="1075417"/>
    <lineage>
        <taxon>Bacteria</taxon>
        <taxon>Pseudomonadati</taxon>
        <taxon>Bacteroidota</taxon>
        <taxon>Cytophagia</taxon>
        <taxon>Cytophagales</taxon>
        <taxon>Catalimonadaceae</taxon>
        <taxon>Catalinimonas</taxon>
    </lineage>
</organism>
<evidence type="ECO:0000256" key="3">
    <source>
        <dbReference type="ARBA" id="ARBA00022737"/>
    </source>
</evidence>
<keyword evidence="5" id="KW-0472">Membrane</keyword>
<evidence type="ECO:0000256" key="4">
    <source>
        <dbReference type="ARBA" id="ARBA00022989"/>
    </source>
</evidence>
<dbReference type="Proteomes" id="UP000198510">
    <property type="component" value="Unassembled WGS sequence"/>
</dbReference>
<evidence type="ECO:0000313" key="8">
    <source>
        <dbReference type="Proteomes" id="UP000198510"/>
    </source>
</evidence>
<dbReference type="InterPro" id="IPR013783">
    <property type="entry name" value="Ig-like_fold"/>
</dbReference>
<gene>
    <name evidence="7" type="ORF">SAMN05421823_101142</name>
</gene>
<dbReference type="InterPro" id="IPR022409">
    <property type="entry name" value="PKD/Chitinase_dom"/>
</dbReference>